<dbReference type="Pfam" id="PF00400">
    <property type="entry name" value="WD40"/>
    <property type="match status" value="2"/>
</dbReference>
<keyword evidence="7" id="KW-1185">Reference proteome</keyword>
<evidence type="ECO:0000256" key="2">
    <source>
        <dbReference type="ARBA" id="ARBA00022737"/>
    </source>
</evidence>
<dbReference type="Gene3D" id="2.130.10.10">
    <property type="entry name" value="YVTN repeat-like/Quinoprotein amine dehydrogenase"/>
    <property type="match status" value="2"/>
</dbReference>
<organism evidence="6 7">
    <name type="scientific">Rhizopus oryzae</name>
    <name type="common">Mucormycosis agent</name>
    <name type="synonym">Rhizopus arrhizus var. delemar</name>
    <dbReference type="NCBI Taxonomy" id="64495"/>
    <lineage>
        <taxon>Eukaryota</taxon>
        <taxon>Fungi</taxon>
        <taxon>Fungi incertae sedis</taxon>
        <taxon>Mucoromycota</taxon>
        <taxon>Mucoromycotina</taxon>
        <taxon>Mucoromycetes</taxon>
        <taxon>Mucorales</taxon>
        <taxon>Mucorineae</taxon>
        <taxon>Rhizopodaceae</taxon>
        <taxon>Rhizopus</taxon>
    </lineage>
</organism>
<dbReference type="InterPro" id="IPR001680">
    <property type="entry name" value="WD40_rpt"/>
</dbReference>
<dbReference type="EMBL" id="JAANQT010001180">
    <property type="protein sequence ID" value="KAG1306219.1"/>
    <property type="molecule type" value="Genomic_DNA"/>
</dbReference>
<dbReference type="PROSITE" id="PS50082">
    <property type="entry name" value="WD_REPEATS_2"/>
    <property type="match status" value="2"/>
</dbReference>
<proteinExistence type="inferred from homology"/>
<dbReference type="SMART" id="SM00320">
    <property type="entry name" value="WD40"/>
    <property type="match status" value="3"/>
</dbReference>
<evidence type="ECO:0008006" key="8">
    <source>
        <dbReference type="Google" id="ProtNLM"/>
    </source>
</evidence>
<feature type="repeat" description="WD" evidence="5">
    <location>
        <begin position="139"/>
        <end position="180"/>
    </location>
</feature>
<dbReference type="AlphaFoldDB" id="A0A9P6X6H0"/>
<comment type="caution">
    <text evidence="6">The sequence shown here is derived from an EMBL/GenBank/DDBJ whole genome shotgun (WGS) entry which is preliminary data.</text>
</comment>
<dbReference type="InterPro" id="IPR051179">
    <property type="entry name" value="WD_repeat_multifunction"/>
</dbReference>
<reference evidence="6" key="1">
    <citation type="journal article" date="2020" name="Microb. Genom.">
        <title>Genetic diversity of clinical and environmental Mucorales isolates obtained from an investigation of mucormycosis cases among solid organ transplant recipients.</title>
        <authorList>
            <person name="Nguyen M.H."/>
            <person name="Kaul D."/>
            <person name="Muto C."/>
            <person name="Cheng S.J."/>
            <person name="Richter R.A."/>
            <person name="Bruno V.M."/>
            <person name="Liu G."/>
            <person name="Beyhan S."/>
            <person name="Sundermann A.J."/>
            <person name="Mounaud S."/>
            <person name="Pasculle A.W."/>
            <person name="Nierman W.C."/>
            <person name="Driscoll E."/>
            <person name="Cumbie R."/>
            <person name="Clancy C.J."/>
            <person name="Dupont C.L."/>
        </authorList>
    </citation>
    <scope>NUCLEOTIDE SEQUENCE</scope>
    <source>
        <strain evidence="6">GL11</strain>
    </source>
</reference>
<keyword evidence="1 5" id="KW-0853">WD repeat</keyword>
<evidence type="ECO:0000256" key="3">
    <source>
        <dbReference type="ARBA" id="ARBA00022942"/>
    </source>
</evidence>
<evidence type="ECO:0000256" key="5">
    <source>
        <dbReference type="PROSITE-ProRule" id="PRU00221"/>
    </source>
</evidence>
<comment type="similarity">
    <text evidence="4">Belongs to the WD repeat PAAF1/RPN14 family.</text>
</comment>
<dbReference type="InterPro" id="IPR036322">
    <property type="entry name" value="WD40_repeat_dom_sf"/>
</dbReference>
<dbReference type="SUPFAM" id="SSF50978">
    <property type="entry name" value="WD40 repeat-like"/>
    <property type="match status" value="1"/>
</dbReference>
<name>A0A9P6X6H0_RHIOR</name>
<evidence type="ECO:0000256" key="1">
    <source>
        <dbReference type="ARBA" id="ARBA00022574"/>
    </source>
</evidence>
<dbReference type="PANTHER" id="PTHR19857:SF19">
    <property type="entry name" value="26S PROTEASOME REGULATORY SUBUNIT RPN14"/>
    <property type="match status" value="1"/>
</dbReference>
<evidence type="ECO:0000313" key="6">
    <source>
        <dbReference type="EMBL" id="KAG1306219.1"/>
    </source>
</evidence>
<dbReference type="Proteomes" id="UP000716291">
    <property type="component" value="Unassembled WGS sequence"/>
</dbReference>
<accession>A0A9P6X6H0</accession>
<dbReference type="PANTHER" id="PTHR19857">
    <property type="entry name" value="MITOCHONDRIAL DIVISION PROTEIN 1-RELATED"/>
    <property type="match status" value="1"/>
</dbReference>
<keyword evidence="2" id="KW-0677">Repeat</keyword>
<keyword evidence="3" id="KW-0647">Proteasome</keyword>
<feature type="repeat" description="WD" evidence="5">
    <location>
        <begin position="181"/>
        <end position="222"/>
    </location>
</feature>
<evidence type="ECO:0000313" key="7">
    <source>
        <dbReference type="Proteomes" id="UP000716291"/>
    </source>
</evidence>
<evidence type="ECO:0000256" key="4">
    <source>
        <dbReference type="ARBA" id="ARBA00038321"/>
    </source>
</evidence>
<protein>
    <recommendedName>
        <fullName evidence="8">Proteasomal ATPase-associated factor 1</fullName>
    </recommendedName>
</protein>
<gene>
    <name evidence="6" type="ORF">G6F64_007763</name>
</gene>
<dbReference type="PROSITE" id="PS50294">
    <property type="entry name" value="WD_REPEATS_REGION"/>
    <property type="match status" value="2"/>
</dbReference>
<dbReference type="InterPro" id="IPR015943">
    <property type="entry name" value="WD40/YVTN_repeat-like_dom_sf"/>
</dbReference>
<sequence>MTTLHLPFISVQADWDQVAQEVASGKSPNTSFWIACYITGKPSVQGSIQVTKKDNEAFELEGKNGFSVSSLDSHMFKVKCDEIGVKDILVQGPTTEIALAEKTSLLCISVSQNGKLFAAGNGSNILLGNIAEGEVQKTLTGHLSDVTTVQFFPSNLVLLSGGADFQLKIWSAIDGSNPVTLKGHTSAITSTAIIEKGRNVLSSSRDGTIKLWNCGTSSTIATLGNYNWPVNKIILTKLPLIYQPAEKEKLDPLEVGTEDKLVLAALGDGSVRGIHLGTKTELFVFRSDDYALTALAYDEASNLIFTGNENGQIHVYSLAKHLKEPVAQWQRNKYPITSLVPKLSRNGELVLCASSADGGLYQTSSLSTIHEFGSNIQVEIEYTGSDLEAIKDMEILPSEKEGYQHIICSVSDGKVKIY</sequence>
<dbReference type="GO" id="GO:0000502">
    <property type="term" value="C:proteasome complex"/>
    <property type="evidence" value="ECO:0007669"/>
    <property type="project" value="UniProtKB-KW"/>
</dbReference>